<dbReference type="SUPFAM" id="SSF159275">
    <property type="entry name" value="PA1994-like"/>
    <property type="match status" value="1"/>
</dbReference>
<dbReference type="EMBL" id="FNSO01000004">
    <property type="protein sequence ID" value="SEC22228.1"/>
    <property type="molecule type" value="Genomic_DNA"/>
</dbReference>
<dbReference type="Proteomes" id="UP000199622">
    <property type="component" value="Unassembled WGS sequence"/>
</dbReference>
<evidence type="ECO:0000313" key="2">
    <source>
        <dbReference type="Proteomes" id="UP000199622"/>
    </source>
</evidence>
<proteinExistence type="predicted"/>
<accession>A0A1H4QRT5</accession>
<evidence type="ECO:0000313" key="1">
    <source>
        <dbReference type="EMBL" id="SEC22228.1"/>
    </source>
</evidence>
<dbReference type="OrthoDB" id="7347529at2"/>
<dbReference type="STRING" id="208445.SAMN04489727_3003"/>
<sequence length="188" mass="20338">MTFPGSAAWRHEDARTGFEVARFRRQDGGWLVEGATSAVEDGVAWAVRYSLTVDPQWTLRSARIGGLGARELTVEADGRGHWRLDGEPAPHLDGCLDLDLEASAMTNTFPVHRLALPTGARADAPAAYVRAADLGVDRLEQTYEHLSPGRYAYAAPAFGFACVLEYDDTGLITRYPGIAVRHPATVGA</sequence>
<protein>
    <recommendedName>
        <fullName evidence="3">Glycolipid-binding</fullName>
    </recommendedName>
</protein>
<dbReference type="InterPro" id="IPR009467">
    <property type="entry name" value="Glycolipid-bd_prot_put"/>
</dbReference>
<dbReference type="Pfam" id="PF06475">
    <property type="entry name" value="Glycolipid_bind"/>
    <property type="match status" value="1"/>
</dbReference>
<gene>
    <name evidence="1" type="ORF">SAMN04489727_3003</name>
</gene>
<dbReference type="RefSeq" id="WP_091307388.1">
    <property type="nucleotide sequence ID" value="NZ_FNSO01000004.1"/>
</dbReference>
<dbReference type="AlphaFoldDB" id="A0A1H4QRT5"/>
<evidence type="ECO:0008006" key="3">
    <source>
        <dbReference type="Google" id="ProtNLM"/>
    </source>
</evidence>
<name>A0A1H4QRT5_9PSEU</name>
<organism evidence="1 2">
    <name type="scientific">Amycolatopsis tolypomycina</name>
    <dbReference type="NCBI Taxonomy" id="208445"/>
    <lineage>
        <taxon>Bacteria</taxon>
        <taxon>Bacillati</taxon>
        <taxon>Actinomycetota</taxon>
        <taxon>Actinomycetes</taxon>
        <taxon>Pseudonocardiales</taxon>
        <taxon>Pseudonocardiaceae</taxon>
        <taxon>Amycolatopsis</taxon>
    </lineage>
</organism>
<keyword evidence="2" id="KW-1185">Reference proteome</keyword>
<reference evidence="2" key="1">
    <citation type="submission" date="2016-10" db="EMBL/GenBank/DDBJ databases">
        <authorList>
            <person name="Varghese N."/>
            <person name="Submissions S."/>
        </authorList>
    </citation>
    <scope>NUCLEOTIDE SEQUENCE [LARGE SCALE GENOMIC DNA]</scope>
    <source>
        <strain evidence="2">DSM 44544</strain>
    </source>
</reference>